<proteinExistence type="predicted"/>
<reference evidence="2" key="1">
    <citation type="submission" date="2017-07" db="EMBL/GenBank/DDBJ databases">
        <title>Taro Niue Genome Assembly and Annotation.</title>
        <authorList>
            <person name="Atibalentja N."/>
            <person name="Keating K."/>
            <person name="Fields C.J."/>
        </authorList>
    </citation>
    <scope>NUCLEOTIDE SEQUENCE</scope>
    <source>
        <strain evidence="2">Niue_2</strain>
        <tissue evidence="2">Leaf</tissue>
    </source>
</reference>
<gene>
    <name evidence="2" type="ORF">Taro_054460</name>
</gene>
<keyword evidence="3" id="KW-1185">Reference proteome</keyword>
<dbReference type="AlphaFoldDB" id="A0A843XQR5"/>
<name>A0A843XQR5_COLES</name>
<dbReference type="EMBL" id="NMUH01011009">
    <property type="protein sequence ID" value="MQM21420.1"/>
    <property type="molecule type" value="Genomic_DNA"/>
</dbReference>
<evidence type="ECO:0000313" key="3">
    <source>
        <dbReference type="Proteomes" id="UP000652761"/>
    </source>
</evidence>
<comment type="caution">
    <text evidence="2">The sequence shown here is derived from an EMBL/GenBank/DDBJ whole genome shotgun (WGS) entry which is preliminary data.</text>
</comment>
<organism evidence="2 3">
    <name type="scientific">Colocasia esculenta</name>
    <name type="common">Wild taro</name>
    <name type="synonym">Arum esculentum</name>
    <dbReference type="NCBI Taxonomy" id="4460"/>
    <lineage>
        <taxon>Eukaryota</taxon>
        <taxon>Viridiplantae</taxon>
        <taxon>Streptophyta</taxon>
        <taxon>Embryophyta</taxon>
        <taxon>Tracheophyta</taxon>
        <taxon>Spermatophyta</taxon>
        <taxon>Magnoliopsida</taxon>
        <taxon>Liliopsida</taxon>
        <taxon>Araceae</taxon>
        <taxon>Aroideae</taxon>
        <taxon>Colocasieae</taxon>
        <taxon>Colocasia</taxon>
    </lineage>
</organism>
<sequence>MVHGARSGTSSGRGLRGRVLFQVSASGSPSVPPSSELTPPQPRGPGSRNDVDNVDTRFWLIG</sequence>
<feature type="region of interest" description="Disordered" evidence="1">
    <location>
        <begin position="1"/>
        <end position="55"/>
    </location>
</feature>
<protein>
    <submittedName>
        <fullName evidence="2">Uncharacterized protein</fullName>
    </submittedName>
</protein>
<accession>A0A843XQR5</accession>
<dbReference type="Proteomes" id="UP000652761">
    <property type="component" value="Unassembled WGS sequence"/>
</dbReference>
<evidence type="ECO:0000256" key="1">
    <source>
        <dbReference type="SAM" id="MobiDB-lite"/>
    </source>
</evidence>
<feature type="compositionally biased region" description="Low complexity" evidence="1">
    <location>
        <begin position="1"/>
        <end position="13"/>
    </location>
</feature>
<feature type="compositionally biased region" description="Low complexity" evidence="1">
    <location>
        <begin position="23"/>
        <end position="35"/>
    </location>
</feature>
<evidence type="ECO:0000313" key="2">
    <source>
        <dbReference type="EMBL" id="MQM21420.1"/>
    </source>
</evidence>